<dbReference type="Proteomes" id="UP000057609">
    <property type="component" value="Chromosome"/>
</dbReference>
<dbReference type="RefSeq" id="WP_039743292.1">
    <property type="nucleotide sequence ID" value="NZ_CP009788.1"/>
</dbReference>
<gene>
    <name evidence="1" type="ORF">GPICK_11320</name>
</gene>
<sequence length="77" mass="9053">MPTLKHFRHCRLTIYPNEHGTPHFHLEFVDGDRCSVAIETLEILIGEVRPARKMTEALAWAGENRELLLEKWEEITR</sequence>
<dbReference type="HOGENOM" id="CLU_162083_3_0_7"/>
<evidence type="ECO:0000313" key="1">
    <source>
        <dbReference type="EMBL" id="AJE03866.1"/>
    </source>
</evidence>
<protein>
    <recommendedName>
        <fullName evidence="3">DUF4160 domain-containing protein</fullName>
    </recommendedName>
</protein>
<dbReference type="EMBL" id="CP009788">
    <property type="protein sequence ID" value="AJE03866.1"/>
    <property type="molecule type" value="Genomic_DNA"/>
</dbReference>
<dbReference type="AlphaFoldDB" id="A0A0B5BIL2"/>
<proteinExistence type="predicted"/>
<reference evidence="1 2" key="1">
    <citation type="journal article" date="2015" name="Genome Announc.">
        <title>Complete Genome of Geobacter pickeringii G13T, a Metal-Reducing Isolate from Sedimentary Kaolin Deposits.</title>
        <authorList>
            <person name="Badalamenti J.P."/>
            <person name="Bond D.R."/>
        </authorList>
    </citation>
    <scope>NUCLEOTIDE SEQUENCE [LARGE SCALE GENOMIC DNA]</scope>
    <source>
        <strain evidence="1 2">G13</strain>
    </source>
</reference>
<dbReference type="Pfam" id="PF13711">
    <property type="entry name" value="DUF4160"/>
    <property type="match status" value="1"/>
</dbReference>
<accession>A0A0B5BIL2</accession>
<evidence type="ECO:0008006" key="3">
    <source>
        <dbReference type="Google" id="ProtNLM"/>
    </source>
</evidence>
<name>A0A0B5BIL2_9BACT</name>
<organism evidence="1 2">
    <name type="scientific">Geobacter pickeringii</name>
    <dbReference type="NCBI Taxonomy" id="345632"/>
    <lineage>
        <taxon>Bacteria</taxon>
        <taxon>Pseudomonadati</taxon>
        <taxon>Thermodesulfobacteriota</taxon>
        <taxon>Desulfuromonadia</taxon>
        <taxon>Geobacterales</taxon>
        <taxon>Geobacteraceae</taxon>
        <taxon>Geobacter</taxon>
    </lineage>
</organism>
<dbReference type="STRING" id="345632.GPICK_11320"/>
<evidence type="ECO:0000313" key="2">
    <source>
        <dbReference type="Proteomes" id="UP000057609"/>
    </source>
</evidence>
<keyword evidence="2" id="KW-1185">Reference proteome</keyword>
<dbReference type="KEGG" id="gpi:GPICK_11320"/>
<dbReference type="InterPro" id="IPR025427">
    <property type="entry name" value="DUF4160"/>
</dbReference>